<dbReference type="InterPro" id="IPR007419">
    <property type="entry name" value="BFD-like_2Fe2S-bd_dom"/>
</dbReference>
<name>A0AA95H2I7_9GAMM</name>
<dbReference type="Proteomes" id="UP001300672">
    <property type="component" value="Chromosome"/>
</dbReference>
<protein>
    <recommendedName>
        <fullName evidence="8">Bacterioferritin-associated ferredoxin</fullName>
    </recommendedName>
</protein>
<evidence type="ECO:0000256" key="7">
    <source>
        <dbReference type="ARBA" id="ARBA00034078"/>
    </source>
</evidence>
<dbReference type="CDD" id="cd19945">
    <property type="entry name" value="Fer2_BFD"/>
    <property type="match status" value="1"/>
</dbReference>
<accession>A0AA95H2I7</accession>
<dbReference type="InterPro" id="IPR052371">
    <property type="entry name" value="BFD-associated_ferredoxin"/>
</dbReference>
<evidence type="ECO:0000256" key="2">
    <source>
        <dbReference type="ARBA" id="ARBA00022714"/>
    </source>
</evidence>
<evidence type="ECO:0000259" key="10">
    <source>
        <dbReference type="Pfam" id="PF04324"/>
    </source>
</evidence>
<reference evidence="11" key="2">
    <citation type="submission" date="2023-04" db="EMBL/GenBank/DDBJ databases">
        <authorList>
            <person name="Beletskiy A.V."/>
            <person name="Mardanov A.V."/>
            <person name="Ravin N.V."/>
        </authorList>
    </citation>
    <scope>NUCLEOTIDE SEQUENCE</scope>
    <source>
        <strain evidence="11">GKL-01</strain>
    </source>
</reference>
<evidence type="ECO:0000256" key="4">
    <source>
        <dbReference type="ARBA" id="ARBA00022982"/>
    </source>
</evidence>
<dbReference type="AlphaFoldDB" id="A0AA95H2I7"/>
<sequence>MKLAKRYLLNDNHYHKRKQALFRKKLNENHLYLMGNTPIISLLEKYYRLGRVMYVCICHSVTDKAIKKCVRQGHDTLEAIQCELKVGTCCGRCKPHAQEVIEEALKPKFFSLDLLGQEAFA</sequence>
<keyword evidence="3" id="KW-0479">Metal-binding</keyword>
<keyword evidence="1" id="KW-0813">Transport</keyword>
<dbReference type="GO" id="GO:0046872">
    <property type="term" value="F:metal ion binding"/>
    <property type="evidence" value="ECO:0007669"/>
    <property type="project" value="UniProtKB-KW"/>
</dbReference>
<proteinExistence type="inferred from homology"/>
<keyword evidence="6" id="KW-0411">Iron-sulfur</keyword>
<evidence type="ECO:0000256" key="8">
    <source>
        <dbReference type="ARBA" id="ARBA00039386"/>
    </source>
</evidence>
<keyword evidence="5" id="KW-0408">Iron</keyword>
<keyword evidence="4" id="KW-0249">Electron transport</keyword>
<feature type="domain" description="BFD-like [2Fe-2S]-binding" evidence="10">
    <location>
        <begin position="54"/>
        <end position="103"/>
    </location>
</feature>
<evidence type="ECO:0000256" key="3">
    <source>
        <dbReference type="ARBA" id="ARBA00022723"/>
    </source>
</evidence>
<dbReference type="KEGG" id="tdu:QJT80_07905"/>
<organism evidence="11">
    <name type="scientific">Candidatus Thiocaldithrix dubininis</name>
    <dbReference type="NCBI Taxonomy" id="3080823"/>
    <lineage>
        <taxon>Bacteria</taxon>
        <taxon>Pseudomonadati</taxon>
        <taxon>Pseudomonadota</taxon>
        <taxon>Gammaproteobacteria</taxon>
        <taxon>Thiotrichales</taxon>
        <taxon>Thiotrichaceae</taxon>
        <taxon>Candidatus Thiocaldithrix</taxon>
    </lineage>
</organism>
<evidence type="ECO:0000256" key="1">
    <source>
        <dbReference type="ARBA" id="ARBA00022448"/>
    </source>
</evidence>
<dbReference type="GO" id="GO:0051537">
    <property type="term" value="F:2 iron, 2 sulfur cluster binding"/>
    <property type="evidence" value="ECO:0007669"/>
    <property type="project" value="UniProtKB-KW"/>
</dbReference>
<dbReference type="Gene3D" id="1.10.10.1100">
    <property type="entry name" value="BFD-like [2Fe-2S]-binding domain"/>
    <property type="match status" value="1"/>
</dbReference>
<dbReference type="Pfam" id="PF04324">
    <property type="entry name" value="Fer2_BFD"/>
    <property type="match status" value="1"/>
</dbReference>
<gene>
    <name evidence="11" type="ORF">QJT80_07905</name>
</gene>
<evidence type="ECO:0000256" key="9">
    <source>
        <dbReference type="ARBA" id="ARBA00046332"/>
    </source>
</evidence>
<reference evidence="11" key="1">
    <citation type="journal article" date="2023" name="Int. J. Mol. Sci.">
        <title>Metagenomics Revealed a New Genus 'Candidatus Thiocaldithrix dubininis' gen. nov., sp. nov. and a New Species 'Candidatus Thiothrix putei' sp. nov. in the Family Thiotrichaceae, Some Members of Which Have Traits of Both Na+- and H+-Motive Energetics.</title>
        <authorList>
            <person name="Ravin N.V."/>
            <person name="Muntyan M.S."/>
            <person name="Smolyakov D.D."/>
            <person name="Rudenko T.S."/>
            <person name="Beletsky A.V."/>
            <person name="Mardanov A.V."/>
            <person name="Grabovich M.Y."/>
        </authorList>
    </citation>
    <scope>NUCLEOTIDE SEQUENCE</scope>
    <source>
        <strain evidence="11">GKL-01</strain>
    </source>
</reference>
<keyword evidence="2" id="KW-0001">2Fe-2S</keyword>
<dbReference type="PANTHER" id="PTHR37424">
    <property type="entry name" value="BACTERIOFERRITIN-ASSOCIATED FERREDOXIN"/>
    <property type="match status" value="1"/>
</dbReference>
<comment type="cofactor">
    <cofactor evidence="7">
        <name>[2Fe-2S] cluster</name>
        <dbReference type="ChEBI" id="CHEBI:190135"/>
    </cofactor>
</comment>
<evidence type="ECO:0000256" key="6">
    <source>
        <dbReference type="ARBA" id="ARBA00023014"/>
    </source>
</evidence>
<dbReference type="EMBL" id="CP124755">
    <property type="protein sequence ID" value="WGZ89435.1"/>
    <property type="molecule type" value="Genomic_DNA"/>
</dbReference>
<dbReference type="PANTHER" id="PTHR37424:SF1">
    <property type="entry name" value="BACTERIOFERRITIN-ASSOCIATED FERREDOXIN"/>
    <property type="match status" value="1"/>
</dbReference>
<evidence type="ECO:0000313" key="11">
    <source>
        <dbReference type="EMBL" id="WGZ89435.1"/>
    </source>
</evidence>
<dbReference type="InterPro" id="IPR041854">
    <property type="entry name" value="BFD-like_2Fe2S-bd_dom_sf"/>
</dbReference>
<comment type="similarity">
    <text evidence="9">Belongs to the Bfd family.</text>
</comment>
<evidence type="ECO:0000256" key="5">
    <source>
        <dbReference type="ARBA" id="ARBA00023004"/>
    </source>
</evidence>